<organism evidence="2">
    <name type="scientific">Rhizophora mucronata</name>
    <name type="common">Asiatic mangrove</name>
    <dbReference type="NCBI Taxonomy" id="61149"/>
    <lineage>
        <taxon>Eukaryota</taxon>
        <taxon>Viridiplantae</taxon>
        <taxon>Streptophyta</taxon>
        <taxon>Embryophyta</taxon>
        <taxon>Tracheophyta</taxon>
        <taxon>Spermatophyta</taxon>
        <taxon>Magnoliopsida</taxon>
        <taxon>eudicotyledons</taxon>
        <taxon>Gunneridae</taxon>
        <taxon>Pentapetalae</taxon>
        <taxon>rosids</taxon>
        <taxon>fabids</taxon>
        <taxon>Malpighiales</taxon>
        <taxon>Rhizophoraceae</taxon>
        <taxon>Rhizophora</taxon>
    </lineage>
</organism>
<dbReference type="EMBL" id="GGEC01091204">
    <property type="protein sequence ID" value="MBX71688.1"/>
    <property type="molecule type" value="Transcribed_RNA"/>
</dbReference>
<evidence type="ECO:0000313" key="2">
    <source>
        <dbReference type="EMBL" id="MBX71688.1"/>
    </source>
</evidence>
<sequence>MQILGKRWGCLCLIVSWNGGIVGGLFVALHESKRDSFVTQLSIKVILFHPLY</sequence>
<name>A0A2P2QXI7_RHIMU</name>
<protein>
    <submittedName>
        <fullName evidence="2">Uncharacterized protein</fullName>
    </submittedName>
</protein>
<dbReference type="AlphaFoldDB" id="A0A2P2QXI7"/>
<feature type="transmembrane region" description="Helical" evidence="1">
    <location>
        <begin position="7"/>
        <end position="29"/>
    </location>
</feature>
<accession>A0A2P2QXI7</accession>
<keyword evidence="1" id="KW-0472">Membrane</keyword>
<reference evidence="2" key="1">
    <citation type="submission" date="2018-02" db="EMBL/GenBank/DDBJ databases">
        <title>Rhizophora mucronata_Transcriptome.</title>
        <authorList>
            <person name="Meera S.P."/>
            <person name="Sreeshan A."/>
            <person name="Augustine A."/>
        </authorList>
    </citation>
    <scope>NUCLEOTIDE SEQUENCE</scope>
    <source>
        <tissue evidence="2">Leaf</tissue>
    </source>
</reference>
<keyword evidence="1" id="KW-1133">Transmembrane helix</keyword>
<keyword evidence="1" id="KW-0812">Transmembrane</keyword>
<proteinExistence type="predicted"/>
<evidence type="ECO:0000256" key="1">
    <source>
        <dbReference type="SAM" id="Phobius"/>
    </source>
</evidence>